<accession>A0A016VRE7</accession>
<feature type="chain" id="PRO_5001489831" evidence="1">
    <location>
        <begin position="18"/>
        <end position="90"/>
    </location>
</feature>
<sequence length="90" mass="9824">MLFSIVLLLVSVSTASTDCVASSPWSRCSCGPQDFPQGIYQLVTGFVSPQTIKSVSQLKYTTIICTSKTSSKCYSRLEKSLVGFIDIVFE</sequence>
<reference evidence="3" key="1">
    <citation type="journal article" date="2015" name="Nat. Genet.">
        <title>The genome and transcriptome of the zoonotic hookworm Ancylostoma ceylanicum identify infection-specific gene families.</title>
        <authorList>
            <person name="Schwarz E.M."/>
            <person name="Hu Y."/>
            <person name="Antoshechkin I."/>
            <person name="Miller M.M."/>
            <person name="Sternberg P.W."/>
            <person name="Aroian R.V."/>
        </authorList>
    </citation>
    <scope>NUCLEOTIDE SEQUENCE</scope>
    <source>
        <strain evidence="3">HY135</strain>
    </source>
</reference>
<evidence type="ECO:0000256" key="1">
    <source>
        <dbReference type="SAM" id="SignalP"/>
    </source>
</evidence>
<evidence type="ECO:0000313" key="2">
    <source>
        <dbReference type="EMBL" id="EYC30129.1"/>
    </source>
</evidence>
<keyword evidence="1" id="KW-0732">Signal</keyword>
<feature type="signal peptide" evidence="1">
    <location>
        <begin position="1"/>
        <end position="17"/>
    </location>
</feature>
<gene>
    <name evidence="2" type="primary">Acey_s0005.g2466</name>
    <name evidence="2" type="ORF">Y032_0005g2466</name>
</gene>
<proteinExistence type="predicted"/>
<comment type="caution">
    <text evidence="2">The sequence shown here is derived from an EMBL/GenBank/DDBJ whole genome shotgun (WGS) entry which is preliminary data.</text>
</comment>
<keyword evidence="3" id="KW-1185">Reference proteome</keyword>
<protein>
    <submittedName>
        <fullName evidence="2">Uncharacterized protein</fullName>
    </submittedName>
</protein>
<name>A0A016VRE7_9BILA</name>
<dbReference type="OrthoDB" id="5895551at2759"/>
<evidence type="ECO:0000313" key="3">
    <source>
        <dbReference type="Proteomes" id="UP000024635"/>
    </source>
</evidence>
<dbReference type="Proteomes" id="UP000024635">
    <property type="component" value="Unassembled WGS sequence"/>
</dbReference>
<dbReference type="AlphaFoldDB" id="A0A016VRE7"/>
<organism evidence="2 3">
    <name type="scientific">Ancylostoma ceylanicum</name>
    <dbReference type="NCBI Taxonomy" id="53326"/>
    <lineage>
        <taxon>Eukaryota</taxon>
        <taxon>Metazoa</taxon>
        <taxon>Ecdysozoa</taxon>
        <taxon>Nematoda</taxon>
        <taxon>Chromadorea</taxon>
        <taxon>Rhabditida</taxon>
        <taxon>Rhabditina</taxon>
        <taxon>Rhabditomorpha</taxon>
        <taxon>Strongyloidea</taxon>
        <taxon>Ancylostomatidae</taxon>
        <taxon>Ancylostomatinae</taxon>
        <taxon>Ancylostoma</taxon>
    </lineage>
</organism>
<dbReference type="EMBL" id="JARK01001341">
    <property type="protein sequence ID" value="EYC30129.1"/>
    <property type="molecule type" value="Genomic_DNA"/>
</dbReference>